<evidence type="ECO:0000256" key="7">
    <source>
        <dbReference type="ARBA" id="ARBA00022993"/>
    </source>
</evidence>
<evidence type="ECO:0000256" key="8">
    <source>
        <dbReference type="ARBA" id="ARBA00029346"/>
    </source>
</evidence>
<feature type="binding site" evidence="9">
    <location>
        <begin position="126"/>
        <end position="132"/>
    </location>
    <ligand>
        <name>ATP</name>
        <dbReference type="ChEBI" id="CHEBI:30616"/>
    </ligand>
</feature>
<evidence type="ECO:0000256" key="4">
    <source>
        <dbReference type="ARBA" id="ARBA00022741"/>
    </source>
</evidence>
<comment type="subunit">
    <text evidence="9">Homohexamer.</text>
</comment>
<feature type="binding site" evidence="9">
    <location>
        <begin position="11"/>
        <end position="12"/>
    </location>
    <ligand>
        <name>ATP</name>
        <dbReference type="ChEBI" id="CHEBI:30616"/>
    </ligand>
</feature>
<keyword evidence="2 9" id="KW-0808">Transferase</keyword>
<dbReference type="InterPro" id="IPR001980">
    <property type="entry name" value="PPAT"/>
</dbReference>
<dbReference type="RefSeq" id="WP_050990527.1">
    <property type="nucleotide sequence ID" value="NZ_CROI01000021.1"/>
</dbReference>
<name>A0A4J1RF14_STREE</name>
<keyword evidence="3 9" id="KW-0548">Nucleotidyltransferase</keyword>
<dbReference type="NCBIfam" id="TIGR00125">
    <property type="entry name" value="cyt_tran_rel"/>
    <property type="match status" value="1"/>
</dbReference>
<evidence type="ECO:0000259" key="10">
    <source>
        <dbReference type="Pfam" id="PF01467"/>
    </source>
</evidence>
<feature type="binding site" evidence="9">
    <location>
        <position position="90"/>
    </location>
    <ligand>
        <name>substrate</name>
    </ligand>
</feature>
<evidence type="ECO:0000256" key="6">
    <source>
        <dbReference type="ARBA" id="ARBA00022842"/>
    </source>
</evidence>
<protein>
    <recommendedName>
        <fullName evidence="9">Phosphopantetheine adenylyltransferase</fullName>
        <ecNumber evidence="9">2.7.7.3</ecNumber>
    </recommendedName>
    <alternativeName>
        <fullName evidence="9">Dephospho-CoA pyrophosphorylase</fullName>
    </alternativeName>
    <alternativeName>
        <fullName evidence="9">Pantetheine-phosphate adenylyltransferase</fullName>
        <shortName evidence="9">PPAT</shortName>
    </alternativeName>
</protein>
<proteinExistence type="inferred from homology"/>
<keyword evidence="7 9" id="KW-0173">Coenzyme A biosynthesis</keyword>
<dbReference type="GO" id="GO:0005524">
    <property type="term" value="F:ATP binding"/>
    <property type="evidence" value="ECO:0007669"/>
    <property type="project" value="UniProtKB-KW"/>
</dbReference>
<feature type="binding site" evidence="9">
    <location>
        <position position="43"/>
    </location>
    <ligand>
        <name>substrate</name>
    </ligand>
</feature>
<dbReference type="AlphaFoldDB" id="A0A4J1RF14"/>
<dbReference type="UniPathway" id="UPA00241">
    <property type="reaction ID" value="UER00355"/>
</dbReference>
<evidence type="ECO:0000256" key="2">
    <source>
        <dbReference type="ARBA" id="ARBA00022679"/>
    </source>
</evidence>
<dbReference type="GO" id="GO:0005737">
    <property type="term" value="C:cytoplasm"/>
    <property type="evidence" value="ECO:0007669"/>
    <property type="project" value="UniProtKB-SubCell"/>
</dbReference>
<keyword evidence="4 9" id="KW-0547">Nucleotide-binding</keyword>
<dbReference type="HAMAP" id="MF_00151">
    <property type="entry name" value="PPAT_bact"/>
    <property type="match status" value="1"/>
</dbReference>
<comment type="pathway">
    <text evidence="9">Cofactor biosynthesis; coenzyme A biosynthesis; CoA from (R)-pantothenate: step 4/5.</text>
</comment>
<dbReference type="GO" id="GO:0004595">
    <property type="term" value="F:pantetheine-phosphate adenylyltransferase activity"/>
    <property type="evidence" value="ECO:0007669"/>
    <property type="project" value="UniProtKB-UniRule"/>
</dbReference>
<dbReference type="PANTHER" id="PTHR21342:SF1">
    <property type="entry name" value="PHOSPHOPANTETHEINE ADENYLYLTRANSFERASE"/>
    <property type="match status" value="1"/>
</dbReference>
<gene>
    <name evidence="11" type="primary">kdtB</name>
    <name evidence="9" type="synonym">coaD</name>
    <name evidence="11" type="ORF">SAMEA2341552_00823</name>
</gene>
<comment type="similarity">
    <text evidence="9">Belongs to the bacterial CoaD family.</text>
</comment>
<evidence type="ECO:0000256" key="9">
    <source>
        <dbReference type="HAMAP-Rule" id="MF_00151"/>
    </source>
</evidence>
<evidence type="ECO:0000313" key="11">
    <source>
        <dbReference type="EMBL" id="VNP06498.1"/>
    </source>
</evidence>
<comment type="cofactor">
    <cofactor evidence="9">
        <name>Mg(2+)</name>
        <dbReference type="ChEBI" id="CHEBI:18420"/>
    </cofactor>
</comment>
<feature type="domain" description="Cytidyltransferase-like" evidence="10">
    <location>
        <begin position="7"/>
        <end position="136"/>
    </location>
</feature>
<dbReference type="EMBL" id="CAATFU010000006">
    <property type="protein sequence ID" value="VNP06498.1"/>
    <property type="molecule type" value="Genomic_DNA"/>
</dbReference>
<dbReference type="Gene3D" id="3.40.50.620">
    <property type="entry name" value="HUPs"/>
    <property type="match status" value="1"/>
</dbReference>
<dbReference type="InterPro" id="IPR014729">
    <property type="entry name" value="Rossmann-like_a/b/a_fold"/>
</dbReference>
<dbReference type="PANTHER" id="PTHR21342">
    <property type="entry name" value="PHOSPHOPANTETHEINE ADENYLYLTRANSFERASE"/>
    <property type="match status" value="1"/>
</dbReference>
<dbReference type="EC" id="2.7.7.3" evidence="9"/>
<evidence type="ECO:0000256" key="3">
    <source>
        <dbReference type="ARBA" id="ARBA00022695"/>
    </source>
</evidence>
<evidence type="ECO:0000256" key="1">
    <source>
        <dbReference type="ARBA" id="ARBA00022490"/>
    </source>
</evidence>
<accession>A0A4J1RF14</accession>
<feature type="binding site" evidence="9">
    <location>
        <position position="76"/>
    </location>
    <ligand>
        <name>substrate</name>
    </ligand>
</feature>
<keyword evidence="6 9" id="KW-0460">Magnesium</keyword>
<dbReference type="Pfam" id="PF01467">
    <property type="entry name" value="CTP_transf_like"/>
    <property type="match status" value="1"/>
</dbReference>
<dbReference type="NCBIfam" id="TIGR01510">
    <property type="entry name" value="coaD_prev_kdtB"/>
    <property type="match status" value="1"/>
</dbReference>
<feature type="binding site" evidence="9">
    <location>
        <position position="101"/>
    </location>
    <ligand>
        <name>ATP</name>
        <dbReference type="ChEBI" id="CHEBI:30616"/>
    </ligand>
</feature>
<dbReference type="CDD" id="cd02163">
    <property type="entry name" value="PPAT"/>
    <property type="match status" value="1"/>
</dbReference>
<comment type="function">
    <text evidence="9">Reversibly transfers an adenylyl group from ATP to 4'-phosphopantetheine, yielding dephospho-CoA (dPCoA) and pyrophosphate.</text>
</comment>
<reference evidence="11" key="1">
    <citation type="submission" date="2019-04" db="EMBL/GenBank/DDBJ databases">
        <authorList>
            <consortium name="Pathogen Informatics"/>
        </authorList>
    </citation>
    <scope>NUCLEOTIDE SEQUENCE</scope>
    <source>
        <strain evidence="11">GPSC21</strain>
    </source>
</reference>
<organism evidence="11">
    <name type="scientific">Streptococcus pneumoniae</name>
    <dbReference type="NCBI Taxonomy" id="1313"/>
    <lineage>
        <taxon>Bacteria</taxon>
        <taxon>Bacillati</taxon>
        <taxon>Bacillota</taxon>
        <taxon>Bacilli</taxon>
        <taxon>Lactobacillales</taxon>
        <taxon>Streptococcaceae</taxon>
        <taxon>Streptococcus</taxon>
    </lineage>
</organism>
<keyword evidence="5 9" id="KW-0067">ATP-binding</keyword>
<feature type="binding site" evidence="9">
    <location>
        <position position="11"/>
    </location>
    <ligand>
        <name>substrate</name>
    </ligand>
</feature>
<sequence>MSDKIGLFTGSFDPMTNGHLDIIERASRLFDKLCVGIFFNPHKQGFLPLENRKRGLEKALGHLENVEVVASHDELVVDVAKRLGATCLVRGLRNASDLQYEASFDYYNHQLSSDIETIYLHSRPEHLYISSSGVRELLKFGQDIACYVPESILEEIRNEKKRLDGPYTSLRP</sequence>
<feature type="binding site" evidence="9">
    <location>
        <begin position="91"/>
        <end position="93"/>
    </location>
    <ligand>
        <name>ATP</name>
        <dbReference type="ChEBI" id="CHEBI:30616"/>
    </ligand>
</feature>
<feature type="site" description="Transition state stabilizer" evidence="9">
    <location>
        <position position="19"/>
    </location>
</feature>
<comment type="subcellular location">
    <subcellularLocation>
        <location evidence="9">Cytoplasm</location>
    </subcellularLocation>
</comment>
<feature type="binding site" evidence="9">
    <location>
        <position position="19"/>
    </location>
    <ligand>
        <name>ATP</name>
        <dbReference type="ChEBI" id="CHEBI:30616"/>
    </ligand>
</feature>
<dbReference type="SUPFAM" id="SSF52374">
    <property type="entry name" value="Nucleotidylyl transferase"/>
    <property type="match status" value="1"/>
</dbReference>
<dbReference type="PRINTS" id="PR01020">
    <property type="entry name" value="LPSBIOSNTHSS"/>
</dbReference>
<dbReference type="GO" id="GO:0015937">
    <property type="term" value="P:coenzyme A biosynthetic process"/>
    <property type="evidence" value="ECO:0007669"/>
    <property type="project" value="UniProtKB-UniRule"/>
</dbReference>
<evidence type="ECO:0000256" key="5">
    <source>
        <dbReference type="ARBA" id="ARBA00022840"/>
    </source>
</evidence>
<dbReference type="InterPro" id="IPR004821">
    <property type="entry name" value="Cyt_trans-like"/>
</dbReference>
<comment type="catalytic activity">
    <reaction evidence="8 9">
        <text>(R)-4'-phosphopantetheine + ATP + H(+) = 3'-dephospho-CoA + diphosphate</text>
        <dbReference type="Rhea" id="RHEA:19801"/>
        <dbReference type="ChEBI" id="CHEBI:15378"/>
        <dbReference type="ChEBI" id="CHEBI:30616"/>
        <dbReference type="ChEBI" id="CHEBI:33019"/>
        <dbReference type="ChEBI" id="CHEBI:57328"/>
        <dbReference type="ChEBI" id="CHEBI:61723"/>
        <dbReference type="EC" id="2.7.7.3"/>
    </reaction>
</comment>
<keyword evidence="1 9" id="KW-0963">Cytoplasm</keyword>